<protein>
    <submittedName>
        <fullName evidence="4">Nucleoside-triphosphatase, cancer-related</fullName>
    </submittedName>
</protein>
<dbReference type="AlphaFoldDB" id="A0A183AF58"/>
<accession>A0A183AF58</accession>
<dbReference type="WBParaSite" id="ECPE_0000560601-mRNA-1">
    <property type="protein sequence ID" value="ECPE_0000560601-mRNA-1"/>
    <property type="gene ID" value="ECPE_0000560601"/>
</dbReference>
<dbReference type="InterPro" id="IPR004948">
    <property type="entry name" value="Nuc-triphosphatase_THEP1"/>
</dbReference>
<evidence type="ECO:0000256" key="1">
    <source>
        <dbReference type="ARBA" id="ARBA00022741"/>
    </source>
</evidence>
<name>A0A183AF58_9TREM</name>
<dbReference type="Gene3D" id="3.40.50.300">
    <property type="entry name" value="P-loop containing nucleotide triphosphate hydrolases"/>
    <property type="match status" value="1"/>
</dbReference>
<proteinExistence type="predicted"/>
<keyword evidence="1" id="KW-0547">Nucleotide-binding</keyword>
<evidence type="ECO:0000313" key="4">
    <source>
        <dbReference type="WBParaSite" id="ECPE_0000560601-mRNA-1"/>
    </source>
</evidence>
<organism evidence="4">
    <name type="scientific">Echinostoma caproni</name>
    <dbReference type="NCBI Taxonomy" id="27848"/>
    <lineage>
        <taxon>Eukaryota</taxon>
        <taxon>Metazoa</taxon>
        <taxon>Spiralia</taxon>
        <taxon>Lophotrochozoa</taxon>
        <taxon>Platyhelminthes</taxon>
        <taxon>Trematoda</taxon>
        <taxon>Digenea</taxon>
        <taxon>Plagiorchiida</taxon>
        <taxon>Echinostomata</taxon>
        <taxon>Echinostomatoidea</taxon>
        <taxon>Echinostomatidae</taxon>
        <taxon>Echinostoma</taxon>
    </lineage>
</organism>
<dbReference type="Pfam" id="PF03266">
    <property type="entry name" value="NTPase_1"/>
    <property type="match status" value="1"/>
</dbReference>
<reference evidence="4" key="1">
    <citation type="submission" date="2016-06" db="UniProtKB">
        <authorList>
            <consortium name="WormBaseParasite"/>
        </authorList>
    </citation>
    <scope>IDENTIFICATION</scope>
</reference>
<dbReference type="GO" id="GO:0017111">
    <property type="term" value="F:ribonucleoside triphosphate phosphatase activity"/>
    <property type="evidence" value="ECO:0007669"/>
    <property type="project" value="InterPro"/>
</dbReference>
<evidence type="ECO:0000256" key="3">
    <source>
        <dbReference type="ARBA" id="ARBA00022840"/>
    </source>
</evidence>
<keyword evidence="3" id="KW-0067">ATP-binding</keyword>
<dbReference type="GO" id="GO:0005524">
    <property type="term" value="F:ATP binding"/>
    <property type="evidence" value="ECO:0007669"/>
    <property type="project" value="UniProtKB-KW"/>
</dbReference>
<sequence length="258" mass="28815">LISRVFKELKNYKQIYSTGFITEEVRESPDRRSRRIGFDVILLDNPTRRSPLARCADCMVSPVPRNWPRVGQYVVNVQSFEQLAVPCIQSVLDKLNASENATGSTGIHTICVIDEIGKMELLCPVFSDCLGKLLARINEMNGVVLLATVPAPRGSGDSRRGIRLVDELCAYPQARMFEALLMFVQGPNESLSKVTTLRPLGTQTSKIGLLFVNNVTGGFHLFLSLNLYRLQNLVQKVCYEFRSLPVMSQPFVATNFAL</sequence>
<dbReference type="PANTHER" id="PTHR43146">
    <property type="entry name" value="CANCER-RELATED NUCLEOSIDE-TRIPHOSPHATASE"/>
    <property type="match status" value="1"/>
</dbReference>
<evidence type="ECO:0000256" key="2">
    <source>
        <dbReference type="ARBA" id="ARBA00022801"/>
    </source>
</evidence>
<keyword evidence="2" id="KW-0378">Hydrolase</keyword>
<dbReference type="InterPro" id="IPR027417">
    <property type="entry name" value="P-loop_NTPase"/>
</dbReference>
<dbReference type="PANTHER" id="PTHR43146:SF1">
    <property type="entry name" value="CANCER-RELATED NUCLEOSIDE-TRIPHOSPHATASE"/>
    <property type="match status" value="1"/>
</dbReference>